<feature type="domain" description="Cytochrome c assembly protein" evidence="2">
    <location>
        <begin position="45"/>
        <end position="274"/>
    </location>
</feature>
<organism evidence="3 4">
    <name type="scientific">Pollutimonas bauzanensis</name>
    <dbReference type="NCBI Taxonomy" id="658167"/>
    <lineage>
        <taxon>Bacteria</taxon>
        <taxon>Pseudomonadati</taxon>
        <taxon>Pseudomonadota</taxon>
        <taxon>Betaproteobacteria</taxon>
        <taxon>Burkholderiales</taxon>
        <taxon>Alcaligenaceae</taxon>
        <taxon>Pollutimonas</taxon>
    </lineage>
</organism>
<keyword evidence="1" id="KW-0812">Transmembrane</keyword>
<gene>
    <name evidence="3" type="ORF">SAMN04488135_102131</name>
</gene>
<feature type="transmembrane region" description="Helical" evidence="1">
    <location>
        <begin position="65"/>
        <end position="85"/>
    </location>
</feature>
<reference evidence="3 4" key="1">
    <citation type="submission" date="2016-11" db="EMBL/GenBank/DDBJ databases">
        <authorList>
            <person name="Jaros S."/>
            <person name="Januszkiewicz K."/>
            <person name="Wedrychowicz H."/>
        </authorList>
    </citation>
    <scope>NUCLEOTIDE SEQUENCE [LARGE SCALE GENOMIC DNA]</scope>
    <source>
        <strain evidence="3 4">CGMCC 1.10190</strain>
    </source>
</reference>
<dbReference type="Proteomes" id="UP000184226">
    <property type="component" value="Unassembled WGS sequence"/>
</dbReference>
<dbReference type="GO" id="GO:0017004">
    <property type="term" value="P:cytochrome complex assembly"/>
    <property type="evidence" value="ECO:0007669"/>
    <property type="project" value="InterPro"/>
</dbReference>
<dbReference type="STRING" id="658167.SAMN04488135_102131"/>
<dbReference type="GO" id="GO:0020037">
    <property type="term" value="F:heme binding"/>
    <property type="evidence" value="ECO:0007669"/>
    <property type="project" value="InterPro"/>
</dbReference>
<accession>A0A1M5Q1N1</accession>
<dbReference type="AlphaFoldDB" id="A0A1M5Q1N1"/>
<dbReference type="InterPro" id="IPR052372">
    <property type="entry name" value="YpjD/HemX"/>
</dbReference>
<dbReference type="OrthoDB" id="9780793at2"/>
<name>A0A1M5Q1N1_9BURK</name>
<proteinExistence type="predicted"/>
<dbReference type="InterPro" id="IPR002541">
    <property type="entry name" value="Cyt_c_assembly"/>
</dbReference>
<dbReference type="RefSeq" id="WP_073101784.1">
    <property type="nucleotide sequence ID" value="NZ_FQXE01000002.1"/>
</dbReference>
<evidence type="ECO:0000313" key="3">
    <source>
        <dbReference type="EMBL" id="SHH08004.1"/>
    </source>
</evidence>
<evidence type="ECO:0000313" key="4">
    <source>
        <dbReference type="Proteomes" id="UP000184226"/>
    </source>
</evidence>
<feature type="transmembrane region" description="Helical" evidence="1">
    <location>
        <begin position="187"/>
        <end position="213"/>
    </location>
</feature>
<evidence type="ECO:0000259" key="2">
    <source>
        <dbReference type="Pfam" id="PF01578"/>
    </source>
</evidence>
<protein>
    <submittedName>
        <fullName evidence="3">ABC-type uncharacterized transport system, permease component</fullName>
    </submittedName>
</protein>
<keyword evidence="4" id="KW-1185">Reference proteome</keyword>
<sequence length="280" mass="30750">MSAGIVFHLLAALAYAVLAISLWRPLSKGGSQVATGKVRRVCLASAIVLHGIALAQAILPQHSLHLGWALALSAAIWLGMVIFWLEHLVMRIDGLLLILLPAATVAALLAGLFPHGHIVAHANNEWLRVHLIIALTAYGLITVAALQAMLMTALDRQLHKPIEQESNRSILGRALDTMPPLLLQEVLLFRLIWIGFAILTLTVVTGAIVSMRLTSELAPMDHKTVFTLLSWFTFGILLLGRYMRGWRGRLALRWTLVGFAFLLLSYSGSRFVLDVILQRG</sequence>
<keyword evidence="1" id="KW-0472">Membrane</keyword>
<dbReference type="EMBL" id="FQXE01000002">
    <property type="protein sequence ID" value="SHH08004.1"/>
    <property type="molecule type" value="Genomic_DNA"/>
</dbReference>
<dbReference type="PANTHER" id="PTHR38034">
    <property type="entry name" value="INNER MEMBRANE PROTEIN YPJD"/>
    <property type="match status" value="1"/>
</dbReference>
<feature type="transmembrane region" description="Helical" evidence="1">
    <location>
        <begin position="92"/>
        <end position="114"/>
    </location>
</feature>
<feature type="transmembrane region" description="Helical" evidence="1">
    <location>
        <begin position="250"/>
        <end position="268"/>
    </location>
</feature>
<keyword evidence="1" id="KW-1133">Transmembrane helix</keyword>
<feature type="transmembrane region" description="Helical" evidence="1">
    <location>
        <begin position="6"/>
        <end position="26"/>
    </location>
</feature>
<feature type="transmembrane region" description="Helical" evidence="1">
    <location>
        <begin position="126"/>
        <end position="150"/>
    </location>
</feature>
<feature type="transmembrane region" description="Helical" evidence="1">
    <location>
        <begin position="225"/>
        <end position="243"/>
    </location>
</feature>
<evidence type="ECO:0000256" key="1">
    <source>
        <dbReference type="SAM" id="Phobius"/>
    </source>
</evidence>
<dbReference type="Pfam" id="PF01578">
    <property type="entry name" value="Cytochrom_C_asm"/>
    <property type="match status" value="1"/>
</dbReference>
<dbReference type="PANTHER" id="PTHR38034:SF1">
    <property type="entry name" value="INNER MEMBRANE PROTEIN YPJD"/>
    <property type="match status" value="1"/>
</dbReference>
<feature type="transmembrane region" description="Helical" evidence="1">
    <location>
        <begin position="38"/>
        <end position="59"/>
    </location>
</feature>